<sequence>MASGSSSYRSWVVELDNRVTFIEGLEPYTELSLAMVPMVSRIRGLVAFVVSVGNSPSDTVKRGVLVVCSRSGYRSEVFRIYSNLRLGLIALTKFEGVTKMSLGCVLMQRGKVIAYASRQLKIHEKNYPTHDLELAAVVFALKLWRHYLYGTKCTLYTDHKSLKHIFDQKELNMRQMRWLELLKDYDCELLYHPDKANVVADALSRKEYSGSLRASLSLTNQIGVKPDRENQGISSGSFSGGEY</sequence>
<comment type="caution">
    <text evidence="1">The sequence shown here is derived from an EMBL/GenBank/DDBJ whole genome shotgun (WGS) entry which is preliminary data.</text>
</comment>
<name>A0ACB8Y236_ARCLA</name>
<reference evidence="1 2" key="2">
    <citation type="journal article" date="2022" name="Mol. Ecol. Resour.">
        <title>The genomes of chicory, endive, great burdock and yacon provide insights into Asteraceae paleo-polyploidization history and plant inulin production.</title>
        <authorList>
            <person name="Fan W."/>
            <person name="Wang S."/>
            <person name="Wang H."/>
            <person name="Wang A."/>
            <person name="Jiang F."/>
            <person name="Liu H."/>
            <person name="Zhao H."/>
            <person name="Xu D."/>
            <person name="Zhang Y."/>
        </authorList>
    </citation>
    <scope>NUCLEOTIDE SEQUENCE [LARGE SCALE GENOMIC DNA]</scope>
    <source>
        <strain evidence="2">cv. Niubang</strain>
    </source>
</reference>
<protein>
    <submittedName>
        <fullName evidence="1">Uncharacterized protein</fullName>
    </submittedName>
</protein>
<dbReference type="Proteomes" id="UP001055879">
    <property type="component" value="Linkage Group LG14"/>
</dbReference>
<gene>
    <name evidence="1" type="ORF">L6452_36862</name>
</gene>
<evidence type="ECO:0000313" key="2">
    <source>
        <dbReference type="Proteomes" id="UP001055879"/>
    </source>
</evidence>
<reference evidence="2" key="1">
    <citation type="journal article" date="2022" name="Mol. Ecol. Resour.">
        <title>The genomes of chicory, endive, great burdock and yacon provide insights into Asteraceae palaeo-polyploidization history and plant inulin production.</title>
        <authorList>
            <person name="Fan W."/>
            <person name="Wang S."/>
            <person name="Wang H."/>
            <person name="Wang A."/>
            <person name="Jiang F."/>
            <person name="Liu H."/>
            <person name="Zhao H."/>
            <person name="Xu D."/>
            <person name="Zhang Y."/>
        </authorList>
    </citation>
    <scope>NUCLEOTIDE SEQUENCE [LARGE SCALE GENOMIC DNA]</scope>
    <source>
        <strain evidence="2">cv. Niubang</strain>
    </source>
</reference>
<organism evidence="1 2">
    <name type="scientific">Arctium lappa</name>
    <name type="common">Greater burdock</name>
    <name type="synonym">Lappa major</name>
    <dbReference type="NCBI Taxonomy" id="4217"/>
    <lineage>
        <taxon>Eukaryota</taxon>
        <taxon>Viridiplantae</taxon>
        <taxon>Streptophyta</taxon>
        <taxon>Embryophyta</taxon>
        <taxon>Tracheophyta</taxon>
        <taxon>Spermatophyta</taxon>
        <taxon>Magnoliopsida</taxon>
        <taxon>eudicotyledons</taxon>
        <taxon>Gunneridae</taxon>
        <taxon>Pentapetalae</taxon>
        <taxon>asterids</taxon>
        <taxon>campanulids</taxon>
        <taxon>Asterales</taxon>
        <taxon>Asteraceae</taxon>
        <taxon>Carduoideae</taxon>
        <taxon>Cardueae</taxon>
        <taxon>Arctiinae</taxon>
        <taxon>Arctium</taxon>
    </lineage>
</organism>
<dbReference type="EMBL" id="CM042060">
    <property type="protein sequence ID" value="KAI3677596.1"/>
    <property type="molecule type" value="Genomic_DNA"/>
</dbReference>
<evidence type="ECO:0000313" key="1">
    <source>
        <dbReference type="EMBL" id="KAI3677596.1"/>
    </source>
</evidence>
<accession>A0ACB8Y236</accession>
<proteinExistence type="predicted"/>
<keyword evidence="2" id="KW-1185">Reference proteome</keyword>